<protein>
    <submittedName>
        <fullName evidence="2">Uncharacterized protein</fullName>
    </submittedName>
</protein>
<dbReference type="Proteomes" id="UP000076154">
    <property type="component" value="Unassembled WGS sequence"/>
</dbReference>
<feature type="compositionally biased region" description="Basic and acidic residues" evidence="1">
    <location>
        <begin position="231"/>
        <end position="247"/>
    </location>
</feature>
<reference evidence="2" key="1">
    <citation type="submission" date="2018-04" db="EMBL/GenBank/DDBJ databases">
        <title>Whole genome sequencing of Hypsizygus marmoreus.</title>
        <authorList>
            <person name="Choi I.-G."/>
            <person name="Min B."/>
            <person name="Kim J.-G."/>
            <person name="Kim S."/>
            <person name="Oh Y.-L."/>
            <person name="Kong W.-S."/>
            <person name="Park H."/>
            <person name="Jeong J."/>
            <person name="Song E.-S."/>
        </authorList>
    </citation>
    <scope>NUCLEOTIDE SEQUENCE [LARGE SCALE GENOMIC DNA]</scope>
    <source>
        <strain evidence="2">51987-8</strain>
    </source>
</reference>
<feature type="region of interest" description="Disordered" evidence="1">
    <location>
        <begin position="95"/>
        <end position="134"/>
    </location>
</feature>
<dbReference type="AlphaFoldDB" id="A0A369J3H7"/>
<dbReference type="EMBL" id="LUEZ02000143">
    <property type="protein sequence ID" value="RDB15700.1"/>
    <property type="molecule type" value="Genomic_DNA"/>
</dbReference>
<feature type="compositionally biased region" description="Pro residues" evidence="1">
    <location>
        <begin position="109"/>
        <end position="120"/>
    </location>
</feature>
<feature type="compositionally biased region" description="Basic and acidic residues" evidence="1">
    <location>
        <begin position="300"/>
        <end position="309"/>
    </location>
</feature>
<organism evidence="2 3">
    <name type="scientific">Hypsizygus marmoreus</name>
    <name type="common">White beech mushroom</name>
    <name type="synonym">Agaricus marmoreus</name>
    <dbReference type="NCBI Taxonomy" id="39966"/>
    <lineage>
        <taxon>Eukaryota</taxon>
        <taxon>Fungi</taxon>
        <taxon>Dikarya</taxon>
        <taxon>Basidiomycota</taxon>
        <taxon>Agaricomycotina</taxon>
        <taxon>Agaricomycetes</taxon>
        <taxon>Agaricomycetidae</taxon>
        <taxon>Agaricales</taxon>
        <taxon>Tricholomatineae</taxon>
        <taxon>Lyophyllaceae</taxon>
        <taxon>Hypsizygus</taxon>
    </lineage>
</organism>
<accession>A0A369J3H7</accession>
<evidence type="ECO:0000313" key="3">
    <source>
        <dbReference type="Proteomes" id="UP000076154"/>
    </source>
</evidence>
<proteinExistence type="predicted"/>
<sequence>MSNPGRDVLQERWNRNVINALELARQIPLDTEEPRAWDGWGSSVAGISTFFNSNRERLQRLGGDVAMGPDEIIAQTIAISAAWLNDGQFPAAMQLSPPATQSSPVQPTTLPPPTVAPAPAPVQSTASTRARVSPEVRQLPVITPAAHDAEPSRPLSITIPRLPNQPSYPVAHPKGQRAPHVDQHKPPVAGVAPPTSVRSDSAEVAEALRERSSKPVLTRQTLRKMTIGGSKEAREAKAAKEAKEAKAKAAKAAKAAKEAKEAKEAKARERETKQAKEEKVRETKAGETKAKQAKARQAKAKAEKQKAEKEEEEEEEEEEEVEVEVMEKGEKVKVEKVKVEKSEGTMKKTRGPRSKPVPPSYETFIGEDGLKHVGGAGGVDLGLYKVCSDFVGRIWVTDLSTFFEACESCWKRPGFECTGVMGRTCYDCQRTHQRCTNNNADTRQLLLSSQAGTAASSSRGGGSDLVISAVPSKRRATLSPETGRPTNLRRLMDEDVRQTLKDAQRVSSQHFVICGKLLAYSFMMDEGMQGGAGAMGVGARPRQRDTSVIMIDDDDDQDDDDEVVVMIGKDDEAQESGSEAGEAGEAGQGGDEDVVGE</sequence>
<feature type="region of interest" description="Disordered" evidence="1">
    <location>
        <begin position="567"/>
        <end position="597"/>
    </location>
</feature>
<dbReference type="InParanoid" id="A0A369J3H7"/>
<keyword evidence="3" id="KW-1185">Reference proteome</keyword>
<feature type="region of interest" description="Disordered" evidence="1">
    <location>
        <begin position="164"/>
        <end position="324"/>
    </location>
</feature>
<comment type="caution">
    <text evidence="2">The sequence shown here is derived from an EMBL/GenBank/DDBJ whole genome shotgun (WGS) entry which is preliminary data.</text>
</comment>
<evidence type="ECO:0000313" key="2">
    <source>
        <dbReference type="EMBL" id="RDB15700.1"/>
    </source>
</evidence>
<evidence type="ECO:0000256" key="1">
    <source>
        <dbReference type="SAM" id="MobiDB-lite"/>
    </source>
</evidence>
<name>A0A369J3H7_HYPMA</name>
<feature type="compositionally biased region" description="Basic and acidic residues" evidence="1">
    <location>
        <begin position="255"/>
        <end position="290"/>
    </location>
</feature>
<gene>
    <name evidence="2" type="ORF">Hypma_003981</name>
</gene>
<feature type="compositionally biased region" description="Acidic residues" evidence="1">
    <location>
        <begin position="310"/>
        <end position="324"/>
    </location>
</feature>